<dbReference type="SUPFAM" id="SSF51182">
    <property type="entry name" value="RmlC-like cupins"/>
    <property type="match status" value="1"/>
</dbReference>
<keyword evidence="5" id="KW-1185">Reference proteome</keyword>
<accession>A0A091A2L7</accession>
<dbReference type="PATRIC" id="fig|44252.3.peg.1524"/>
<dbReference type="InterPro" id="IPR013096">
    <property type="entry name" value="Cupin_2"/>
</dbReference>
<dbReference type="Proteomes" id="UP000029278">
    <property type="component" value="Unassembled WGS sequence"/>
</dbReference>
<dbReference type="RefSeq" id="WP_036620250.1">
    <property type="nucleotide sequence ID" value="NZ_BGML01000010.1"/>
</dbReference>
<feature type="domain" description="Cupin type-2" evidence="2">
    <location>
        <begin position="32"/>
        <end position="98"/>
    </location>
</feature>
<evidence type="ECO:0000313" key="5">
    <source>
        <dbReference type="Proteomes" id="UP000029278"/>
    </source>
</evidence>
<evidence type="ECO:0000256" key="1">
    <source>
        <dbReference type="ARBA" id="ARBA00022723"/>
    </source>
</evidence>
<keyword evidence="1" id="KW-0479">Metal-binding</keyword>
<proteinExistence type="predicted"/>
<name>A0A091A2L7_PAEMA</name>
<dbReference type="InterPro" id="IPR051610">
    <property type="entry name" value="GPI/OXD"/>
</dbReference>
<evidence type="ECO:0000313" key="3">
    <source>
        <dbReference type="EMBL" id="KFN10531.1"/>
    </source>
</evidence>
<dbReference type="AlphaFoldDB" id="A0A091A2L7"/>
<dbReference type="STRING" id="44252.DJ90_1063"/>
<dbReference type="Pfam" id="PF07883">
    <property type="entry name" value="Cupin_2"/>
    <property type="match status" value="1"/>
</dbReference>
<organism evidence="3 5">
    <name type="scientific">Paenibacillus macerans</name>
    <name type="common">Bacillus macerans</name>
    <dbReference type="NCBI Taxonomy" id="44252"/>
    <lineage>
        <taxon>Bacteria</taxon>
        <taxon>Bacillati</taxon>
        <taxon>Bacillota</taxon>
        <taxon>Bacilli</taxon>
        <taxon>Bacillales</taxon>
        <taxon>Paenibacillaceae</taxon>
        <taxon>Paenibacillus</taxon>
    </lineage>
</organism>
<dbReference type="EMBL" id="WNZZ01000003">
    <property type="protein sequence ID" value="MUG22080.1"/>
    <property type="molecule type" value="Genomic_DNA"/>
</dbReference>
<evidence type="ECO:0000313" key="6">
    <source>
        <dbReference type="Proteomes" id="UP000442469"/>
    </source>
</evidence>
<dbReference type="HOGENOM" id="CLU_145430_0_0_9"/>
<dbReference type="InterPro" id="IPR011051">
    <property type="entry name" value="RmlC_Cupin_sf"/>
</dbReference>
<dbReference type="OrthoDB" id="9806121at2"/>
<dbReference type="GeneID" id="77011805"/>
<dbReference type="EMBL" id="JMQA01000018">
    <property type="protein sequence ID" value="KFN10531.1"/>
    <property type="molecule type" value="Genomic_DNA"/>
</dbReference>
<evidence type="ECO:0000259" key="2">
    <source>
        <dbReference type="Pfam" id="PF07883"/>
    </source>
</evidence>
<dbReference type="Proteomes" id="UP000442469">
    <property type="component" value="Unassembled WGS sequence"/>
</dbReference>
<dbReference type="PANTHER" id="PTHR35848">
    <property type="entry name" value="OXALATE-BINDING PROTEIN"/>
    <property type="match status" value="1"/>
</dbReference>
<protein>
    <submittedName>
        <fullName evidence="3">Cupin domain protein</fullName>
    </submittedName>
    <submittedName>
        <fullName evidence="4">Cupin domain-containing protein</fullName>
    </submittedName>
</protein>
<sequence length="111" mass="13084">MISKSNAEHYIWGERCDGWRLVDREEMSVIHEKMPPNTRETRHFHIKASQFFFVLSGYMHIEVDGTEHLLQAHEGIEVRPGTPHQVFNKSEHPLEFLVYSQPNTRNDRVQA</sequence>
<reference evidence="4 6" key="2">
    <citation type="submission" date="2019-11" db="EMBL/GenBank/DDBJ databases">
        <title>Draft genome sequences of five Paenibacillus species of dairy origin.</title>
        <authorList>
            <person name="Olajide A.M."/>
            <person name="Chen S."/>
            <person name="Lapointe G."/>
        </authorList>
    </citation>
    <scope>NUCLEOTIDE SEQUENCE [LARGE SCALE GENOMIC DNA]</scope>
    <source>
        <strain evidence="4 6">3CT49</strain>
    </source>
</reference>
<comment type="caution">
    <text evidence="3">The sequence shown here is derived from an EMBL/GenBank/DDBJ whole genome shotgun (WGS) entry which is preliminary data.</text>
</comment>
<evidence type="ECO:0000313" key="4">
    <source>
        <dbReference type="EMBL" id="MUG22080.1"/>
    </source>
</evidence>
<reference evidence="3 5" key="1">
    <citation type="submission" date="2014-04" db="EMBL/GenBank/DDBJ databases">
        <authorList>
            <person name="Bishop-Lilly K.A."/>
            <person name="Broomall S.M."/>
            <person name="Chain P.S."/>
            <person name="Chertkov O."/>
            <person name="Coyne S.R."/>
            <person name="Daligault H.E."/>
            <person name="Davenport K.W."/>
            <person name="Erkkila T."/>
            <person name="Frey K.G."/>
            <person name="Gibbons H.S."/>
            <person name="Gu W."/>
            <person name="Jaissle J."/>
            <person name="Johnson S.L."/>
            <person name="Koroleva G.I."/>
            <person name="Ladner J.T."/>
            <person name="Lo C.-C."/>
            <person name="Minogue T.D."/>
            <person name="Munk C."/>
            <person name="Palacios G.F."/>
            <person name="Redden C.L."/>
            <person name="Rosenzweig C.N."/>
            <person name="Scholz M.B."/>
            <person name="Teshima H."/>
            <person name="Xu Y."/>
        </authorList>
    </citation>
    <scope>NUCLEOTIDE SEQUENCE [LARGE SCALE GENOMIC DNA]</scope>
    <source>
        <strain evidence="3 5">8244</strain>
    </source>
</reference>
<gene>
    <name evidence="3" type="ORF">DJ90_1063</name>
    <name evidence="4" type="ORF">GNQ08_06520</name>
</gene>
<dbReference type="PANTHER" id="PTHR35848:SF9">
    <property type="entry name" value="SLL1358 PROTEIN"/>
    <property type="match status" value="1"/>
</dbReference>
<dbReference type="InterPro" id="IPR014710">
    <property type="entry name" value="RmlC-like_jellyroll"/>
</dbReference>
<dbReference type="Gene3D" id="2.60.120.10">
    <property type="entry name" value="Jelly Rolls"/>
    <property type="match status" value="1"/>
</dbReference>
<dbReference type="GO" id="GO:0046872">
    <property type="term" value="F:metal ion binding"/>
    <property type="evidence" value="ECO:0007669"/>
    <property type="project" value="UniProtKB-KW"/>
</dbReference>